<sequence>MAKKHLRREIHVEPNHIDHLSAPPKVRSSKEMNFDSLDDFHRYVKDETWDNEFDNLNLRLRYLPPFIVSQTHGQEEKIKPQMNSLNKKFRRHLNHHVQRHLLPDIKKMSGIDYEFKKAGEEMVPNAYGTCSVYKWHFEDHSNHGFDESEFANRDHWNVNVDIESNSSDPYVVVNFTASPVEQPTLVEEMQTTIV</sequence>
<reference evidence="5" key="1">
    <citation type="submission" date="2023-04" db="EMBL/GenBank/DDBJ databases">
        <title>Ambrosiozyma monospora NBRC 1965.</title>
        <authorList>
            <person name="Ichikawa N."/>
            <person name="Sato H."/>
            <person name="Tonouchi N."/>
        </authorList>
    </citation>
    <scope>NUCLEOTIDE SEQUENCE</scope>
    <source>
        <strain evidence="5">NBRC 1965</strain>
    </source>
</reference>
<dbReference type="Pfam" id="PF10843">
    <property type="entry name" value="RGI1"/>
    <property type="match status" value="1"/>
</dbReference>
<evidence type="ECO:0000256" key="2">
    <source>
        <dbReference type="ARBA" id="ARBA00004202"/>
    </source>
</evidence>
<evidence type="ECO:0000313" key="5">
    <source>
        <dbReference type="EMBL" id="GMG55488.1"/>
    </source>
</evidence>
<comment type="subcellular location">
    <subcellularLocation>
        <location evidence="2">Cell membrane</location>
        <topology evidence="2">Peripheral membrane protein</topology>
    </subcellularLocation>
</comment>
<accession>A0A9W7DJ17</accession>
<gene>
    <name evidence="5" type="ORF">Amon01_000756900</name>
</gene>
<evidence type="ECO:0000256" key="1">
    <source>
        <dbReference type="ARBA" id="ARBA00003033"/>
    </source>
</evidence>
<dbReference type="EMBL" id="BSXU01005687">
    <property type="protein sequence ID" value="GMG55488.1"/>
    <property type="molecule type" value="Genomic_DNA"/>
</dbReference>
<proteinExistence type="inferred from homology"/>
<dbReference type="AlphaFoldDB" id="A0A9W7DJ17"/>
<keyword evidence="6" id="KW-1185">Reference proteome</keyword>
<comment type="function">
    <text evidence="1">Involved in the control of energetic metabolism and significantly contribute to cell fitness, especially under respiratory growth conditions.</text>
</comment>
<comment type="similarity">
    <text evidence="3">Belongs to the RGI1 family.</text>
</comment>
<dbReference type="InterPro" id="IPR022554">
    <property type="entry name" value="RGI1"/>
</dbReference>
<dbReference type="GO" id="GO:0006112">
    <property type="term" value="P:energy reserve metabolic process"/>
    <property type="evidence" value="ECO:0007669"/>
    <property type="project" value="InterPro"/>
</dbReference>
<evidence type="ECO:0000313" key="6">
    <source>
        <dbReference type="Proteomes" id="UP001165063"/>
    </source>
</evidence>
<dbReference type="OrthoDB" id="4082176at2759"/>
<organism evidence="5 6">
    <name type="scientific">Ambrosiozyma monospora</name>
    <name type="common">Yeast</name>
    <name type="synonym">Endomycopsis monosporus</name>
    <dbReference type="NCBI Taxonomy" id="43982"/>
    <lineage>
        <taxon>Eukaryota</taxon>
        <taxon>Fungi</taxon>
        <taxon>Dikarya</taxon>
        <taxon>Ascomycota</taxon>
        <taxon>Saccharomycotina</taxon>
        <taxon>Pichiomycetes</taxon>
        <taxon>Pichiales</taxon>
        <taxon>Pichiaceae</taxon>
        <taxon>Ambrosiozyma</taxon>
    </lineage>
</organism>
<evidence type="ECO:0000256" key="3">
    <source>
        <dbReference type="ARBA" id="ARBA00009268"/>
    </source>
</evidence>
<evidence type="ECO:0000256" key="4">
    <source>
        <dbReference type="ARBA" id="ARBA00021474"/>
    </source>
</evidence>
<protein>
    <recommendedName>
        <fullName evidence="4">Respiratory growth induced protein 1</fullName>
    </recommendedName>
</protein>
<comment type="caution">
    <text evidence="5">The sequence shown here is derived from an EMBL/GenBank/DDBJ whole genome shotgun (WGS) entry which is preliminary data.</text>
</comment>
<dbReference type="InterPro" id="IPR038235">
    <property type="entry name" value="RGI1_sf"/>
</dbReference>
<dbReference type="GO" id="GO:0005886">
    <property type="term" value="C:plasma membrane"/>
    <property type="evidence" value="ECO:0007669"/>
    <property type="project" value="UniProtKB-SubCell"/>
</dbReference>
<dbReference type="Gene3D" id="3.40.1000.40">
    <property type="entry name" value="Respiratory growth induced protein 1"/>
    <property type="match status" value="1"/>
</dbReference>
<dbReference type="Proteomes" id="UP001165063">
    <property type="component" value="Unassembled WGS sequence"/>
</dbReference>
<name>A0A9W7DJ17_AMBMO</name>